<dbReference type="RefSeq" id="WP_167833010.1">
    <property type="nucleotide sequence ID" value="NZ_JAAVUM010000009.1"/>
</dbReference>
<dbReference type="Pfam" id="PF00583">
    <property type="entry name" value="Acetyltransf_1"/>
    <property type="match status" value="1"/>
</dbReference>
<feature type="domain" description="N-acetyltransferase" evidence="1">
    <location>
        <begin position="8"/>
        <end position="161"/>
    </location>
</feature>
<dbReference type="GO" id="GO:0016747">
    <property type="term" value="F:acyltransferase activity, transferring groups other than amino-acyl groups"/>
    <property type="evidence" value="ECO:0007669"/>
    <property type="project" value="InterPro"/>
</dbReference>
<proteinExistence type="predicted"/>
<keyword evidence="2" id="KW-0808">Transferase</keyword>
<dbReference type="PROSITE" id="PS51186">
    <property type="entry name" value="GNAT"/>
    <property type="match status" value="1"/>
</dbReference>
<gene>
    <name evidence="2" type="ORF">GWK17_14175</name>
</gene>
<evidence type="ECO:0000313" key="3">
    <source>
        <dbReference type="Proteomes" id="UP000587942"/>
    </source>
</evidence>
<dbReference type="Proteomes" id="UP000587942">
    <property type="component" value="Unassembled WGS sequence"/>
</dbReference>
<evidence type="ECO:0000259" key="1">
    <source>
        <dbReference type="PROSITE" id="PS51186"/>
    </source>
</evidence>
<dbReference type="EMBL" id="JAAVUM010000009">
    <property type="protein sequence ID" value="NKE06602.1"/>
    <property type="molecule type" value="Genomic_DNA"/>
</dbReference>
<name>A0A846TLU2_9BACI</name>
<protein>
    <submittedName>
        <fullName evidence="2">GNAT family N-acetyltransferase</fullName>
    </submittedName>
</protein>
<reference evidence="2 3" key="1">
    <citation type="submission" date="2020-03" db="EMBL/GenBank/DDBJ databases">
        <authorList>
            <person name="Sun Q."/>
        </authorList>
    </citation>
    <scope>NUCLEOTIDE SEQUENCE [LARGE SCALE GENOMIC DNA]</scope>
    <source>
        <strain evidence="2 3">KACC 21451</strain>
    </source>
</reference>
<dbReference type="Gene3D" id="3.40.630.30">
    <property type="match status" value="1"/>
</dbReference>
<dbReference type="InterPro" id="IPR000182">
    <property type="entry name" value="GNAT_dom"/>
</dbReference>
<sequence>MSKETVSLEFYIPQFKNALLKYDLLEEQRRFTAFPEDALEMCKEDPERHPVVILYDNEPAGFFVLHGRSGVIDYSDNQNAMLLRAYSINLSFQGKGIASKSVMLLKRFVKEHFTQVDEIILAVNHSNIMAQNVYTKGGFIDQGKRAMGREGEMYIYHLFLNEVSGRK</sequence>
<comment type="caution">
    <text evidence="2">The sequence shown here is derived from an EMBL/GenBank/DDBJ whole genome shotgun (WGS) entry which is preliminary data.</text>
</comment>
<dbReference type="SUPFAM" id="SSF55729">
    <property type="entry name" value="Acyl-CoA N-acyltransferases (Nat)"/>
    <property type="match status" value="1"/>
</dbReference>
<evidence type="ECO:0000313" key="2">
    <source>
        <dbReference type="EMBL" id="NKE06602.1"/>
    </source>
</evidence>
<organism evidence="2 3">
    <name type="scientific">Mesobacillus selenatarsenatis</name>
    <dbReference type="NCBI Taxonomy" id="388741"/>
    <lineage>
        <taxon>Bacteria</taxon>
        <taxon>Bacillati</taxon>
        <taxon>Bacillota</taxon>
        <taxon>Bacilli</taxon>
        <taxon>Bacillales</taxon>
        <taxon>Bacillaceae</taxon>
        <taxon>Mesobacillus</taxon>
    </lineage>
</organism>
<dbReference type="InterPro" id="IPR016181">
    <property type="entry name" value="Acyl_CoA_acyltransferase"/>
</dbReference>
<accession>A0A846TLU2</accession>
<dbReference type="AlphaFoldDB" id="A0A846TLU2"/>